<dbReference type="InterPro" id="IPR050863">
    <property type="entry name" value="CenT-Element_Derived"/>
</dbReference>
<dbReference type="SUPFAM" id="SSF46689">
    <property type="entry name" value="Homeodomain-like"/>
    <property type="match status" value="1"/>
</dbReference>
<keyword evidence="1 4" id="KW-0238">DNA-binding</keyword>
<sequence>MSNSSHQIVVMNTSAAAANDDEMLALTLQDVEETERRPQLKPRAADTSFETFSHESAEPSEPLSMPLTLPTSPTLLPLSSSPSSAASHHRQQQLSVQQYFQTESSAGGDFNTEMQKSNDEYRRLTDAINLNVPSVSGSVSSASGRLISSASHGVDIASTSTPSRKSKKRRQGTNVSIDLQTKIRIIEVAEQYQYDPKSSSRSKQDGILPSHHGKEIVNGIRLAEQFGLNKSTVSRILKRKEEFKKAYYKDNISGCSKHINKKSKFDKLNRLVENWFDMNREKNGTITDTLIRDVGKRYAEELGIEDFRGSNGWVRSLRNRKEHTGRNTASMEEQEAEKRKKDNEAIERMRNIFPNGVKDMAGFFKDLSTYLEKDGAEMGGFGDCSGNNSSSHGSARDAALALAGASYTDMDDGIARDDDGMMAEEFLKKKMIDSLRIWSQELMASELAKLKKRMKPRQAAIL</sequence>
<dbReference type="PANTHER" id="PTHR19303:SF57">
    <property type="entry name" value="HTH CENPB-TYPE DOMAIN-CONTAINING PROTEIN"/>
    <property type="match status" value="1"/>
</dbReference>
<feature type="domain" description="HTH CENPB-type" evidence="3">
    <location>
        <begin position="256"/>
        <end position="327"/>
    </location>
</feature>
<dbReference type="Proteomes" id="UP000602510">
    <property type="component" value="Unassembled WGS sequence"/>
</dbReference>
<dbReference type="GO" id="GO:0005634">
    <property type="term" value="C:nucleus"/>
    <property type="evidence" value="ECO:0007669"/>
    <property type="project" value="TreeGrafter"/>
</dbReference>
<organism evidence="4 6">
    <name type="scientific">Phytophthora infestans</name>
    <name type="common">Potato late blight agent</name>
    <name type="synonym">Botrytis infestans</name>
    <dbReference type="NCBI Taxonomy" id="4787"/>
    <lineage>
        <taxon>Eukaryota</taxon>
        <taxon>Sar</taxon>
        <taxon>Stramenopiles</taxon>
        <taxon>Oomycota</taxon>
        <taxon>Peronosporomycetes</taxon>
        <taxon>Peronosporales</taxon>
        <taxon>Peronosporaceae</taxon>
        <taxon>Phytophthora</taxon>
    </lineage>
</organism>
<feature type="compositionally biased region" description="Low complexity" evidence="2">
    <location>
        <begin position="59"/>
        <end position="84"/>
    </location>
</feature>
<accession>A0A833X098</accession>
<dbReference type="GO" id="GO:0003677">
    <property type="term" value="F:DNA binding"/>
    <property type="evidence" value="ECO:0007669"/>
    <property type="project" value="UniProtKB-KW"/>
</dbReference>
<dbReference type="PANTHER" id="PTHR19303">
    <property type="entry name" value="TRANSPOSON"/>
    <property type="match status" value="1"/>
</dbReference>
<feature type="region of interest" description="Disordered" evidence="2">
    <location>
        <begin position="153"/>
        <end position="174"/>
    </location>
</feature>
<comment type="caution">
    <text evidence="4">The sequence shown here is derived from an EMBL/GenBank/DDBJ whole genome shotgun (WGS) entry which is preliminary data.</text>
</comment>
<name>A0A833X098_PHYIN</name>
<evidence type="ECO:0000313" key="4">
    <source>
        <dbReference type="EMBL" id="KAF4044301.1"/>
    </source>
</evidence>
<dbReference type="EMBL" id="WSZM01000073">
    <property type="protein sequence ID" value="KAF4044301.1"/>
    <property type="molecule type" value="Genomic_DNA"/>
</dbReference>
<proteinExistence type="predicted"/>
<dbReference type="EMBL" id="JAACNO010003224">
    <property type="protein sequence ID" value="KAF4127714.1"/>
    <property type="molecule type" value="Genomic_DNA"/>
</dbReference>
<keyword evidence="6" id="KW-1185">Reference proteome</keyword>
<dbReference type="Pfam" id="PF03221">
    <property type="entry name" value="HTH_Tnp_Tc5"/>
    <property type="match status" value="1"/>
</dbReference>
<evidence type="ECO:0000313" key="6">
    <source>
        <dbReference type="Proteomes" id="UP000602510"/>
    </source>
</evidence>
<gene>
    <name evidence="4" type="ORF">GN244_ATG03390</name>
    <name evidence="5" type="ORF">GN958_ATG23080</name>
</gene>
<feature type="region of interest" description="Disordered" evidence="2">
    <location>
        <begin position="319"/>
        <end position="341"/>
    </location>
</feature>
<dbReference type="SMART" id="SM00674">
    <property type="entry name" value="CENPB"/>
    <property type="match status" value="1"/>
</dbReference>
<dbReference type="InterPro" id="IPR009057">
    <property type="entry name" value="Homeodomain-like_sf"/>
</dbReference>
<feature type="region of interest" description="Disordered" evidence="2">
    <location>
        <begin position="32"/>
        <end position="95"/>
    </location>
</feature>
<evidence type="ECO:0000259" key="3">
    <source>
        <dbReference type="PROSITE" id="PS51253"/>
    </source>
</evidence>
<dbReference type="Proteomes" id="UP000704712">
    <property type="component" value="Unassembled WGS sequence"/>
</dbReference>
<dbReference type="InterPro" id="IPR006600">
    <property type="entry name" value="HTH_CenpB_DNA-bd_dom"/>
</dbReference>
<evidence type="ECO:0000313" key="5">
    <source>
        <dbReference type="EMBL" id="KAF4127714.1"/>
    </source>
</evidence>
<evidence type="ECO:0000256" key="2">
    <source>
        <dbReference type="SAM" id="MobiDB-lite"/>
    </source>
</evidence>
<evidence type="ECO:0000256" key="1">
    <source>
        <dbReference type="ARBA" id="ARBA00023125"/>
    </source>
</evidence>
<protein>
    <submittedName>
        <fullName evidence="4">Tc5 transposase DNA-binding domain</fullName>
    </submittedName>
</protein>
<dbReference type="PROSITE" id="PS51253">
    <property type="entry name" value="HTH_CENPB"/>
    <property type="match status" value="1"/>
</dbReference>
<dbReference type="AlphaFoldDB" id="A0A833X098"/>
<dbReference type="Gene3D" id="1.10.10.60">
    <property type="entry name" value="Homeodomain-like"/>
    <property type="match status" value="2"/>
</dbReference>
<reference evidence="4" key="1">
    <citation type="submission" date="2020-04" db="EMBL/GenBank/DDBJ databases">
        <title>Hybrid Assembly of Korean Phytophthora infestans isolates.</title>
        <authorList>
            <person name="Prokchorchik M."/>
            <person name="Lee Y."/>
            <person name="Seo J."/>
            <person name="Cho J.-H."/>
            <person name="Park Y.-E."/>
            <person name="Jang D.-C."/>
            <person name="Im J.-S."/>
            <person name="Choi J.-G."/>
            <person name="Park H.-J."/>
            <person name="Lee G.-B."/>
            <person name="Lee Y.-G."/>
            <person name="Hong S.-Y."/>
            <person name="Cho K."/>
            <person name="Sohn K.H."/>
        </authorList>
    </citation>
    <scope>NUCLEOTIDE SEQUENCE</scope>
    <source>
        <strain evidence="4">KR_1_A1</strain>
        <strain evidence="5">KR_2_A2</strain>
    </source>
</reference>